<name>A0AAD7MYE1_9AGAR</name>
<sequence length="135" mass="15351">MLEILPVFIPPALDHLARHPPKPDSNASEDSQNQLWHAVIKEHQSVGLSQEDFQTGASPRPHAKRRGHKALERILYIGGYQDPIYVSPERYTDWDVESDSDGPEEEEPMNFDMFDEHETPRKPTAKSKGKAPARL</sequence>
<feature type="region of interest" description="Disordered" evidence="1">
    <location>
        <begin position="16"/>
        <end position="67"/>
    </location>
</feature>
<feature type="compositionally biased region" description="Acidic residues" evidence="1">
    <location>
        <begin position="94"/>
        <end position="113"/>
    </location>
</feature>
<dbReference type="Proteomes" id="UP001215598">
    <property type="component" value="Unassembled WGS sequence"/>
</dbReference>
<dbReference type="EMBL" id="JARKIB010000115">
    <property type="protein sequence ID" value="KAJ7737665.1"/>
    <property type="molecule type" value="Genomic_DNA"/>
</dbReference>
<organism evidence="2 3">
    <name type="scientific">Mycena metata</name>
    <dbReference type="NCBI Taxonomy" id="1033252"/>
    <lineage>
        <taxon>Eukaryota</taxon>
        <taxon>Fungi</taxon>
        <taxon>Dikarya</taxon>
        <taxon>Basidiomycota</taxon>
        <taxon>Agaricomycotina</taxon>
        <taxon>Agaricomycetes</taxon>
        <taxon>Agaricomycetidae</taxon>
        <taxon>Agaricales</taxon>
        <taxon>Marasmiineae</taxon>
        <taxon>Mycenaceae</taxon>
        <taxon>Mycena</taxon>
    </lineage>
</organism>
<accession>A0AAD7MYE1</accession>
<proteinExistence type="predicted"/>
<feature type="compositionally biased region" description="Basic residues" evidence="1">
    <location>
        <begin position="123"/>
        <end position="135"/>
    </location>
</feature>
<evidence type="ECO:0000313" key="2">
    <source>
        <dbReference type="EMBL" id="KAJ7737665.1"/>
    </source>
</evidence>
<gene>
    <name evidence="2" type="ORF">B0H16DRAFT_1730168</name>
</gene>
<evidence type="ECO:0000256" key="1">
    <source>
        <dbReference type="SAM" id="MobiDB-lite"/>
    </source>
</evidence>
<protein>
    <submittedName>
        <fullName evidence="2">Uncharacterized protein</fullName>
    </submittedName>
</protein>
<keyword evidence="3" id="KW-1185">Reference proteome</keyword>
<dbReference type="AlphaFoldDB" id="A0AAD7MYE1"/>
<comment type="caution">
    <text evidence="2">The sequence shown here is derived from an EMBL/GenBank/DDBJ whole genome shotgun (WGS) entry which is preliminary data.</text>
</comment>
<feature type="region of interest" description="Disordered" evidence="1">
    <location>
        <begin position="93"/>
        <end position="135"/>
    </location>
</feature>
<feature type="compositionally biased region" description="Polar residues" evidence="1">
    <location>
        <begin position="46"/>
        <end position="57"/>
    </location>
</feature>
<feature type="compositionally biased region" description="Polar residues" evidence="1">
    <location>
        <begin position="25"/>
        <end position="35"/>
    </location>
</feature>
<reference evidence="2" key="1">
    <citation type="submission" date="2023-03" db="EMBL/GenBank/DDBJ databases">
        <title>Massive genome expansion in bonnet fungi (Mycena s.s.) driven by repeated elements and novel gene families across ecological guilds.</title>
        <authorList>
            <consortium name="Lawrence Berkeley National Laboratory"/>
            <person name="Harder C.B."/>
            <person name="Miyauchi S."/>
            <person name="Viragh M."/>
            <person name="Kuo A."/>
            <person name="Thoen E."/>
            <person name="Andreopoulos B."/>
            <person name="Lu D."/>
            <person name="Skrede I."/>
            <person name="Drula E."/>
            <person name="Henrissat B."/>
            <person name="Morin E."/>
            <person name="Kohler A."/>
            <person name="Barry K."/>
            <person name="LaButti K."/>
            <person name="Morin E."/>
            <person name="Salamov A."/>
            <person name="Lipzen A."/>
            <person name="Mereny Z."/>
            <person name="Hegedus B."/>
            <person name="Baldrian P."/>
            <person name="Stursova M."/>
            <person name="Weitz H."/>
            <person name="Taylor A."/>
            <person name="Grigoriev I.V."/>
            <person name="Nagy L.G."/>
            <person name="Martin F."/>
            <person name="Kauserud H."/>
        </authorList>
    </citation>
    <scope>NUCLEOTIDE SEQUENCE</scope>
    <source>
        <strain evidence="2">CBHHK182m</strain>
    </source>
</reference>
<evidence type="ECO:0000313" key="3">
    <source>
        <dbReference type="Proteomes" id="UP001215598"/>
    </source>
</evidence>